<keyword evidence="2" id="KW-0067">ATP-binding</keyword>
<keyword evidence="2" id="KW-0347">Helicase</keyword>
<keyword evidence="2" id="KW-0547">Nucleotide-binding</keyword>
<evidence type="ECO:0000313" key="3">
    <source>
        <dbReference type="Proteomes" id="UP001279410"/>
    </source>
</evidence>
<gene>
    <name evidence="2" type="ORF">AKAME5_001991100</name>
</gene>
<evidence type="ECO:0000256" key="1">
    <source>
        <dbReference type="SAM" id="MobiDB-lite"/>
    </source>
</evidence>
<dbReference type="GO" id="GO:0004386">
    <property type="term" value="F:helicase activity"/>
    <property type="evidence" value="ECO:0007669"/>
    <property type="project" value="UniProtKB-KW"/>
</dbReference>
<evidence type="ECO:0000313" key="2">
    <source>
        <dbReference type="EMBL" id="GLD68598.1"/>
    </source>
</evidence>
<protein>
    <submittedName>
        <fullName evidence="2">ATP-dependent RNA helicase A</fullName>
    </submittedName>
</protein>
<keyword evidence="2" id="KW-0378">Hydrolase</keyword>
<reference evidence="2" key="1">
    <citation type="submission" date="2022-08" db="EMBL/GenBank/DDBJ databases">
        <title>Genome sequencing of akame (Lates japonicus).</title>
        <authorList>
            <person name="Hashiguchi Y."/>
            <person name="Takahashi H."/>
        </authorList>
    </citation>
    <scope>NUCLEOTIDE SEQUENCE</scope>
    <source>
        <strain evidence="2">Kochi</strain>
    </source>
</reference>
<organism evidence="2 3">
    <name type="scientific">Lates japonicus</name>
    <name type="common">Japanese lates</name>
    <dbReference type="NCBI Taxonomy" id="270547"/>
    <lineage>
        <taxon>Eukaryota</taxon>
        <taxon>Metazoa</taxon>
        <taxon>Chordata</taxon>
        <taxon>Craniata</taxon>
        <taxon>Vertebrata</taxon>
        <taxon>Euteleostomi</taxon>
        <taxon>Actinopterygii</taxon>
        <taxon>Neopterygii</taxon>
        <taxon>Teleostei</taxon>
        <taxon>Neoteleostei</taxon>
        <taxon>Acanthomorphata</taxon>
        <taxon>Carangaria</taxon>
        <taxon>Carangaria incertae sedis</taxon>
        <taxon>Centropomidae</taxon>
        <taxon>Lates</taxon>
    </lineage>
</organism>
<dbReference type="EMBL" id="BRZM01000142">
    <property type="protein sequence ID" value="GLD68598.1"/>
    <property type="molecule type" value="Genomic_DNA"/>
</dbReference>
<feature type="region of interest" description="Disordered" evidence="1">
    <location>
        <begin position="1"/>
        <end position="23"/>
    </location>
</feature>
<accession>A0AAD3RGY4</accession>
<comment type="caution">
    <text evidence="2">The sequence shown here is derived from an EMBL/GenBank/DDBJ whole genome shotgun (WGS) entry which is preliminary data.</text>
</comment>
<name>A0AAD3RGY4_LATJO</name>
<keyword evidence="3" id="KW-1185">Reference proteome</keyword>
<sequence>MNAILTNLRPPSAQQPGLDLPPSSPFSEKIRTRAISAKGMTLISPLQLLLFACKKINSNGDVVELDDWRTTVHVHHLRAGLEALVVEVTKDPEYIRQLDQSNERLLNLIRHISRPSAAGLNLMSSTHRTGREVTMRLDSGVIIRPIRTQTTGSLQIQFWTQRGGGA</sequence>
<dbReference type="Proteomes" id="UP001279410">
    <property type="component" value="Unassembled WGS sequence"/>
</dbReference>
<dbReference type="AlphaFoldDB" id="A0AAD3RGY4"/>
<proteinExistence type="predicted"/>